<feature type="domain" description="PurM-like C-terminal" evidence="3">
    <location>
        <begin position="160"/>
        <end position="311"/>
    </location>
</feature>
<organism evidence="4 5">
    <name type="scientific">Sulfurospirillum cavolei</name>
    <dbReference type="NCBI Taxonomy" id="366522"/>
    <lineage>
        <taxon>Bacteria</taxon>
        <taxon>Pseudomonadati</taxon>
        <taxon>Campylobacterota</taxon>
        <taxon>Epsilonproteobacteria</taxon>
        <taxon>Campylobacterales</taxon>
        <taxon>Sulfurospirillaceae</taxon>
        <taxon>Sulfurospirillum</taxon>
    </lineage>
</organism>
<evidence type="ECO:0000313" key="4">
    <source>
        <dbReference type="EMBL" id="DAB35667.1"/>
    </source>
</evidence>
<dbReference type="Gene3D" id="3.90.650.10">
    <property type="entry name" value="PurM-like C-terminal domain"/>
    <property type="match status" value="1"/>
</dbReference>
<feature type="domain" description="PurM-like N-terminal" evidence="2">
    <location>
        <begin position="37"/>
        <end position="149"/>
    </location>
</feature>
<dbReference type="SUPFAM" id="SSF55326">
    <property type="entry name" value="PurM N-terminal domain-like"/>
    <property type="match status" value="1"/>
</dbReference>
<reference evidence="4 5" key="1">
    <citation type="journal article" date="2017" name="Front. Microbiol.">
        <title>Comparative Genomic Analysis of the Class Epsilonproteobacteria and Proposed Reclassification to Epsilonbacteraeota (phyl. nov.).</title>
        <authorList>
            <person name="Waite D.W."/>
            <person name="Vanwonterghem I."/>
            <person name="Rinke C."/>
            <person name="Parks D.H."/>
            <person name="Zhang Y."/>
            <person name="Takai K."/>
            <person name="Sievert S.M."/>
            <person name="Simon J."/>
            <person name="Campbell B.J."/>
            <person name="Hanson T.E."/>
            <person name="Woyke T."/>
            <person name="Klotz M.G."/>
            <person name="Hugenholtz P."/>
        </authorList>
    </citation>
    <scope>NUCLEOTIDE SEQUENCE [LARGE SCALE GENOMIC DNA]</scope>
    <source>
        <strain evidence="4">UBA11420</strain>
    </source>
</reference>
<dbReference type="GO" id="GO:0051604">
    <property type="term" value="P:protein maturation"/>
    <property type="evidence" value="ECO:0007669"/>
    <property type="project" value="TreeGrafter"/>
</dbReference>
<dbReference type="PIRSF" id="PIRSF005644">
    <property type="entry name" value="Hdrgns_mtr_HypE"/>
    <property type="match status" value="1"/>
</dbReference>
<dbReference type="STRING" id="366522.GCA_001548055_01214"/>
<dbReference type="Pfam" id="PF02769">
    <property type="entry name" value="AIRS_C"/>
    <property type="match status" value="1"/>
</dbReference>
<proteinExistence type="inferred from homology"/>
<dbReference type="EMBL" id="DLUG01000230">
    <property type="protein sequence ID" value="DAB35667.1"/>
    <property type="molecule type" value="Genomic_DNA"/>
</dbReference>
<dbReference type="InterPro" id="IPR011854">
    <property type="entry name" value="HypE"/>
</dbReference>
<dbReference type="NCBIfam" id="TIGR02124">
    <property type="entry name" value="hypE"/>
    <property type="match status" value="1"/>
</dbReference>
<comment type="caution">
    <text evidence="4">The sequence shown here is derived from an EMBL/GenBank/DDBJ whole genome shotgun (WGS) entry which is preliminary data.</text>
</comment>
<dbReference type="SUPFAM" id="SSF56042">
    <property type="entry name" value="PurM C-terminal domain-like"/>
    <property type="match status" value="1"/>
</dbReference>
<dbReference type="AlphaFoldDB" id="A0A2D3WAB9"/>
<dbReference type="Gene3D" id="3.30.1330.10">
    <property type="entry name" value="PurM-like, N-terminal domain"/>
    <property type="match status" value="1"/>
</dbReference>
<dbReference type="CDD" id="cd02197">
    <property type="entry name" value="HypE"/>
    <property type="match status" value="1"/>
</dbReference>
<dbReference type="Pfam" id="PF00586">
    <property type="entry name" value="AIRS"/>
    <property type="match status" value="1"/>
</dbReference>
<dbReference type="InterPro" id="IPR036921">
    <property type="entry name" value="PurM-like_N_sf"/>
</dbReference>
<evidence type="ECO:0000259" key="2">
    <source>
        <dbReference type="Pfam" id="PF00586"/>
    </source>
</evidence>
<dbReference type="InterPro" id="IPR010918">
    <property type="entry name" value="PurM-like_C_dom"/>
</dbReference>
<gene>
    <name evidence="4" type="primary">hypE</name>
    <name evidence="4" type="ORF">CFH80_08930</name>
</gene>
<name>A0A2D3WAB9_9BACT</name>
<dbReference type="InterPro" id="IPR016188">
    <property type="entry name" value="PurM-like_N"/>
</dbReference>
<protein>
    <submittedName>
        <fullName evidence="4">Hydrogenase expression/formation protein HypE</fullName>
    </submittedName>
</protein>
<evidence type="ECO:0000259" key="3">
    <source>
        <dbReference type="Pfam" id="PF02769"/>
    </source>
</evidence>
<dbReference type="PANTHER" id="PTHR30303">
    <property type="entry name" value="HYDROGENASE ISOENZYMES FORMATION PROTEIN HYPE"/>
    <property type="match status" value="1"/>
</dbReference>
<dbReference type="PANTHER" id="PTHR30303:SF0">
    <property type="entry name" value="CARBAMOYL DEHYDRATASE HYPE"/>
    <property type="match status" value="1"/>
</dbReference>
<evidence type="ECO:0000256" key="1">
    <source>
        <dbReference type="ARBA" id="ARBA00006243"/>
    </source>
</evidence>
<comment type="similarity">
    <text evidence="1">Belongs to the HypE family.</text>
</comment>
<evidence type="ECO:0000313" key="5">
    <source>
        <dbReference type="Proteomes" id="UP000231638"/>
    </source>
</evidence>
<dbReference type="Proteomes" id="UP000231638">
    <property type="component" value="Unassembled WGS sequence"/>
</dbReference>
<accession>A0A2D3WAB9</accession>
<dbReference type="InterPro" id="IPR036676">
    <property type="entry name" value="PurM-like_C_sf"/>
</dbReference>
<sequence>MSAKILLSHGGGGEETQSLIKNLFFKHFGNDILLRMEDAAVLTMKSEKIAFTTDSFTVSPLFFKGGNIGKLAIAGTVNDLSMMGARPKYLTCAFMIEEGFEYEKLEEIVISMRDEMAKSGVKIVAGDTKVVPKGGVDGVFINTAGVGEVLKEGISAHALRQGDAIIVTNEVGNHGACILAMREELELQSDLKTDCASLWKSVEALIDADIEIHALRDATRGGVSAVLNEWAQTSNVGIHVREADIPVANEVKGMCELLGFEPYEFANEGTMLIALPQSEVAKALEVLKRFEETSKSTLIGDVDDRFEGRVVLQTPWGSERFLEPPKGELLPRIC</sequence>